<dbReference type="SUPFAM" id="SSF88659">
    <property type="entry name" value="Sigma3 and sigma4 domains of RNA polymerase sigma factors"/>
    <property type="match status" value="1"/>
</dbReference>
<dbReference type="NCBIfam" id="TIGR02937">
    <property type="entry name" value="sigma70-ECF"/>
    <property type="match status" value="1"/>
</dbReference>
<evidence type="ECO:0000256" key="2">
    <source>
        <dbReference type="ARBA" id="ARBA00023015"/>
    </source>
</evidence>
<feature type="domain" description="RNA polymerase sigma factor 70 region 4 type 2" evidence="6">
    <location>
        <begin position="124"/>
        <end position="167"/>
    </location>
</feature>
<evidence type="ECO:0000313" key="7">
    <source>
        <dbReference type="EMBL" id="TKC12799.1"/>
    </source>
</evidence>
<accession>A0A4U1CYQ9</accession>
<dbReference type="Gene3D" id="1.10.10.10">
    <property type="entry name" value="Winged helix-like DNA-binding domain superfamily/Winged helix DNA-binding domain"/>
    <property type="match status" value="1"/>
</dbReference>
<evidence type="ECO:0000256" key="1">
    <source>
        <dbReference type="ARBA" id="ARBA00010641"/>
    </source>
</evidence>
<keyword evidence="3" id="KW-0731">Sigma factor</keyword>
<evidence type="ECO:0000313" key="8">
    <source>
        <dbReference type="Proteomes" id="UP000309488"/>
    </source>
</evidence>
<organism evidence="7 8">
    <name type="scientific">Pedobacter polaris</name>
    <dbReference type="NCBI Taxonomy" id="2571273"/>
    <lineage>
        <taxon>Bacteria</taxon>
        <taxon>Pseudomonadati</taxon>
        <taxon>Bacteroidota</taxon>
        <taxon>Sphingobacteriia</taxon>
        <taxon>Sphingobacteriales</taxon>
        <taxon>Sphingobacteriaceae</taxon>
        <taxon>Pedobacter</taxon>
    </lineage>
</organism>
<dbReference type="GO" id="GO:0003677">
    <property type="term" value="F:DNA binding"/>
    <property type="evidence" value="ECO:0007669"/>
    <property type="project" value="InterPro"/>
</dbReference>
<dbReference type="OrthoDB" id="711087at2"/>
<dbReference type="EMBL" id="SWBR01000001">
    <property type="protein sequence ID" value="TKC12799.1"/>
    <property type="molecule type" value="Genomic_DNA"/>
</dbReference>
<dbReference type="GO" id="GO:0006352">
    <property type="term" value="P:DNA-templated transcription initiation"/>
    <property type="evidence" value="ECO:0007669"/>
    <property type="project" value="InterPro"/>
</dbReference>
<protein>
    <submittedName>
        <fullName evidence="7">RNA polymerase sigma-70 factor</fullName>
    </submittedName>
</protein>
<dbReference type="InterPro" id="IPR036388">
    <property type="entry name" value="WH-like_DNA-bd_sf"/>
</dbReference>
<dbReference type="Gene3D" id="1.10.1740.10">
    <property type="match status" value="1"/>
</dbReference>
<dbReference type="GO" id="GO:0016987">
    <property type="term" value="F:sigma factor activity"/>
    <property type="evidence" value="ECO:0007669"/>
    <property type="project" value="UniProtKB-KW"/>
</dbReference>
<dbReference type="InterPro" id="IPR014284">
    <property type="entry name" value="RNA_pol_sigma-70_dom"/>
</dbReference>
<dbReference type="InterPro" id="IPR013324">
    <property type="entry name" value="RNA_pol_sigma_r3/r4-like"/>
</dbReference>
<dbReference type="InterPro" id="IPR013249">
    <property type="entry name" value="RNA_pol_sigma70_r4_t2"/>
</dbReference>
<comment type="similarity">
    <text evidence="1">Belongs to the sigma-70 factor family. ECF subfamily.</text>
</comment>
<dbReference type="AlphaFoldDB" id="A0A4U1CYQ9"/>
<dbReference type="PANTHER" id="PTHR43133:SF46">
    <property type="entry name" value="RNA POLYMERASE SIGMA-70 FACTOR ECF SUBFAMILY"/>
    <property type="match status" value="1"/>
</dbReference>
<evidence type="ECO:0000259" key="6">
    <source>
        <dbReference type="Pfam" id="PF08281"/>
    </source>
</evidence>
<keyword evidence="8" id="KW-1185">Reference proteome</keyword>
<dbReference type="Pfam" id="PF08281">
    <property type="entry name" value="Sigma70_r4_2"/>
    <property type="match status" value="1"/>
</dbReference>
<dbReference type="RefSeq" id="WP_136838923.1">
    <property type="nucleotide sequence ID" value="NZ_SWBR01000001.1"/>
</dbReference>
<dbReference type="Proteomes" id="UP000309488">
    <property type="component" value="Unassembled WGS sequence"/>
</dbReference>
<dbReference type="NCBIfam" id="TIGR02985">
    <property type="entry name" value="Sig70_bacteroi1"/>
    <property type="match status" value="1"/>
</dbReference>
<evidence type="ECO:0000259" key="5">
    <source>
        <dbReference type="Pfam" id="PF04542"/>
    </source>
</evidence>
<evidence type="ECO:0000256" key="3">
    <source>
        <dbReference type="ARBA" id="ARBA00023082"/>
    </source>
</evidence>
<reference evidence="7 8" key="1">
    <citation type="submission" date="2019-04" db="EMBL/GenBank/DDBJ databases">
        <title>Pedobacter sp. RP-3-22 sp. nov., isolated from Arctic soil.</title>
        <authorList>
            <person name="Dahal R.H."/>
            <person name="Kim D.-U."/>
        </authorList>
    </citation>
    <scope>NUCLEOTIDE SEQUENCE [LARGE SCALE GENOMIC DNA]</scope>
    <source>
        <strain evidence="7 8">RP-3-22</strain>
    </source>
</reference>
<dbReference type="InterPro" id="IPR013325">
    <property type="entry name" value="RNA_pol_sigma_r2"/>
</dbReference>
<dbReference type="InterPro" id="IPR007627">
    <property type="entry name" value="RNA_pol_sigma70_r2"/>
</dbReference>
<keyword evidence="2" id="KW-0805">Transcription regulation</keyword>
<dbReference type="Pfam" id="PF04542">
    <property type="entry name" value="Sigma70_r2"/>
    <property type="match status" value="1"/>
</dbReference>
<evidence type="ECO:0000256" key="4">
    <source>
        <dbReference type="ARBA" id="ARBA00023163"/>
    </source>
</evidence>
<proteinExistence type="inferred from homology"/>
<dbReference type="PANTHER" id="PTHR43133">
    <property type="entry name" value="RNA POLYMERASE ECF-TYPE SIGMA FACTO"/>
    <property type="match status" value="1"/>
</dbReference>
<feature type="domain" description="RNA polymerase sigma-70 region 2" evidence="5">
    <location>
        <begin position="26"/>
        <end position="92"/>
    </location>
</feature>
<gene>
    <name evidence="7" type="ORF">FA048_04050</name>
</gene>
<sequence length="196" mass="22973">MAFKDLPDSVLLQRWKDGEEQVFNTLFDRHFNKLLQYTANRIADTELAEEIVMDIMMRLWQKHTMLQVDSSLSPWLFRAIKNSIIDHKRKKALQTIAIEETDFEHPSTASLEDQYNTLELQQIYDKSLKLLSPQRRKVFELSRQQGKTIKEISEETNLSVSTVKQHIGASLHTLRYTMQPHTDLVYGFIAVFSLFL</sequence>
<dbReference type="InterPro" id="IPR014327">
    <property type="entry name" value="RNA_pol_sigma70_bacteroid"/>
</dbReference>
<comment type="caution">
    <text evidence="7">The sequence shown here is derived from an EMBL/GenBank/DDBJ whole genome shotgun (WGS) entry which is preliminary data.</text>
</comment>
<name>A0A4U1CYQ9_9SPHI</name>
<keyword evidence="4" id="KW-0804">Transcription</keyword>
<dbReference type="SUPFAM" id="SSF88946">
    <property type="entry name" value="Sigma2 domain of RNA polymerase sigma factors"/>
    <property type="match status" value="1"/>
</dbReference>
<dbReference type="InterPro" id="IPR039425">
    <property type="entry name" value="RNA_pol_sigma-70-like"/>
</dbReference>